<reference evidence="2 3" key="1">
    <citation type="submission" date="2018-11" db="EMBL/GenBank/DDBJ databases">
        <title>Trebonia kvetii gen.nov., sp.nov., a novel acidophilic actinobacterium, and proposal of the new actinobacterial family Treboniaceae fam. nov.</title>
        <authorList>
            <person name="Rapoport D."/>
            <person name="Sagova-Mareckova M."/>
            <person name="Sedlacek I."/>
            <person name="Provaznik J."/>
            <person name="Kralova S."/>
            <person name="Pavlinic D."/>
            <person name="Benes V."/>
            <person name="Kopecky J."/>
        </authorList>
    </citation>
    <scope>NUCLEOTIDE SEQUENCE [LARGE SCALE GENOMIC DNA]</scope>
    <source>
        <strain evidence="2 3">15Tr583</strain>
    </source>
</reference>
<protein>
    <recommendedName>
        <fullName evidence="1">Ferric siderophore reductase C-terminal domain-containing protein</fullName>
    </recommendedName>
</protein>
<dbReference type="GO" id="GO:0051537">
    <property type="term" value="F:2 iron, 2 sulfur cluster binding"/>
    <property type="evidence" value="ECO:0007669"/>
    <property type="project" value="InterPro"/>
</dbReference>
<keyword evidence="3" id="KW-1185">Reference proteome</keyword>
<accession>A0A6P2C0M2</accession>
<dbReference type="EMBL" id="RPFW01000003">
    <property type="protein sequence ID" value="TVZ03901.1"/>
    <property type="molecule type" value="Genomic_DNA"/>
</dbReference>
<sequence>MPDARGNSGLDGLAALGPFFAVGWHSMDAAPAAPWRAGSELAGPSDALAARITAVRAALAARSGRGPLEVEPRVAGSAVHLGLVARLIAPALGVAVLRCPIDLRPGGLWWQEELGGAMPLSVPAPAATVLAGTARTATVSAGTARAATAPAVAARAATAPADIAPPVTVSGSVADAGSGADLASGERDWERRLLDETIGPVTAAIAGLVPVSGRVLWGNVASAVNTAAALVARQRPDLAPDAWQAAARLLADPRLRGEPCPPGPAFRRSSCCLFYRLAPGDPAALCGDCVLGARRAR</sequence>
<dbReference type="AlphaFoldDB" id="A0A6P2C0M2"/>
<evidence type="ECO:0000313" key="3">
    <source>
        <dbReference type="Proteomes" id="UP000460272"/>
    </source>
</evidence>
<name>A0A6P2C0M2_9ACTN</name>
<dbReference type="Proteomes" id="UP000460272">
    <property type="component" value="Unassembled WGS sequence"/>
</dbReference>
<organism evidence="2 3">
    <name type="scientific">Trebonia kvetii</name>
    <dbReference type="NCBI Taxonomy" id="2480626"/>
    <lineage>
        <taxon>Bacteria</taxon>
        <taxon>Bacillati</taxon>
        <taxon>Actinomycetota</taxon>
        <taxon>Actinomycetes</taxon>
        <taxon>Streptosporangiales</taxon>
        <taxon>Treboniaceae</taxon>
        <taxon>Trebonia</taxon>
    </lineage>
</organism>
<feature type="domain" description="Ferric siderophore reductase C-terminal" evidence="1">
    <location>
        <begin position="268"/>
        <end position="291"/>
    </location>
</feature>
<dbReference type="InterPro" id="IPR024726">
    <property type="entry name" value="FhuF_C"/>
</dbReference>
<dbReference type="RefSeq" id="WP_145853771.1">
    <property type="nucleotide sequence ID" value="NZ_RPFW01000003.1"/>
</dbReference>
<comment type="caution">
    <text evidence="2">The sequence shown here is derived from an EMBL/GenBank/DDBJ whole genome shotgun (WGS) entry which is preliminary data.</text>
</comment>
<evidence type="ECO:0000259" key="1">
    <source>
        <dbReference type="Pfam" id="PF11575"/>
    </source>
</evidence>
<proteinExistence type="predicted"/>
<evidence type="ECO:0000313" key="2">
    <source>
        <dbReference type="EMBL" id="TVZ03901.1"/>
    </source>
</evidence>
<dbReference type="Pfam" id="PF11575">
    <property type="entry name" value="FhuF_C"/>
    <property type="match status" value="1"/>
</dbReference>
<dbReference type="OrthoDB" id="3290158at2"/>
<gene>
    <name evidence="2" type="ORF">EAS64_15795</name>
</gene>